<dbReference type="OMA" id="RNISGLY"/>
<dbReference type="GO" id="GO:0004683">
    <property type="term" value="F:calcium/calmodulin-dependent protein kinase activity"/>
    <property type="evidence" value="ECO:0000318"/>
    <property type="project" value="GO_Central"/>
</dbReference>
<dbReference type="GO" id="GO:0035556">
    <property type="term" value="P:intracellular signal transduction"/>
    <property type="evidence" value="ECO:0000318"/>
    <property type="project" value="GO_Central"/>
</dbReference>
<dbReference type="PANTHER" id="PTHR44167:SF18">
    <property type="entry name" value="PROTEIN KINASE DOMAIN-CONTAINING PROTEIN"/>
    <property type="match status" value="1"/>
</dbReference>
<dbReference type="GO" id="GO:0005524">
    <property type="term" value="F:ATP binding"/>
    <property type="evidence" value="ECO:0007669"/>
    <property type="project" value="InterPro"/>
</dbReference>
<accession>A0D8Z8</accession>
<dbReference type="InParanoid" id="A0D8Z8"/>
<dbReference type="KEGG" id="ptm:GSPATT00014461001"/>
<organism evidence="2 3">
    <name type="scientific">Paramecium tetraurelia</name>
    <dbReference type="NCBI Taxonomy" id="5888"/>
    <lineage>
        <taxon>Eukaryota</taxon>
        <taxon>Sar</taxon>
        <taxon>Alveolata</taxon>
        <taxon>Ciliophora</taxon>
        <taxon>Intramacronucleata</taxon>
        <taxon>Oligohymenophorea</taxon>
        <taxon>Peniculida</taxon>
        <taxon>Parameciidae</taxon>
        <taxon>Paramecium</taxon>
    </lineage>
</organism>
<keyword evidence="3" id="KW-1185">Reference proteome</keyword>
<dbReference type="PROSITE" id="PS00108">
    <property type="entry name" value="PROTEIN_KINASE_ST"/>
    <property type="match status" value="1"/>
</dbReference>
<dbReference type="GO" id="GO:0005737">
    <property type="term" value="C:cytoplasm"/>
    <property type="evidence" value="ECO:0000318"/>
    <property type="project" value="GO_Central"/>
</dbReference>
<dbReference type="STRING" id="5888.A0D8Z8"/>
<evidence type="ECO:0000259" key="1">
    <source>
        <dbReference type="PROSITE" id="PS50011"/>
    </source>
</evidence>
<dbReference type="OrthoDB" id="63989at2759"/>
<dbReference type="SMART" id="SM00220">
    <property type="entry name" value="S_TKc"/>
    <property type="match status" value="1"/>
</dbReference>
<dbReference type="Proteomes" id="UP000000600">
    <property type="component" value="Unassembled WGS sequence"/>
</dbReference>
<feature type="domain" description="Protein kinase" evidence="1">
    <location>
        <begin position="146"/>
        <end position="418"/>
    </location>
</feature>
<dbReference type="PANTHER" id="PTHR44167">
    <property type="entry name" value="OVARIAN-SPECIFIC SERINE/THREONINE-PROTEIN KINASE LOK-RELATED"/>
    <property type="match status" value="1"/>
</dbReference>
<dbReference type="PROSITE" id="PS50011">
    <property type="entry name" value="PROTEIN_KINASE_DOM"/>
    <property type="match status" value="1"/>
</dbReference>
<dbReference type="Pfam" id="PF00069">
    <property type="entry name" value="Pkinase"/>
    <property type="match status" value="1"/>
</dbReference>
<gene>
    <name evidence="2" type="ORF">GSPATT00014461001</name>
</gene>
<sequence>MNSYNKIDSSIQHYANLMMGVPLVTQFKGILSNAQMNIFFQSFLFFLLFKIGMKQYSCSALYIGVDGESQQVTIISNSGSLLIKTVPNDQQMVYLPAGSMDTILYFGKEITENQEMSTLDLENPETQIKVSFLLSQKDSQELQNQLRGKQVFYRSSNPRILAQIAPGIQLIQTQDKVMIEKIATFPKTMQDSASISRLGQLKQEADILSLLKEHEHQNIIKLEEIVTDNEYVSIILENCQGGDLLKLLNKKTNKIDIPLVMVNLLQGLKHLHDLNIVHRDIKLQNILFLDTQDGNTLKIADFGLSCLKQQIPYYNPRCGTPGYTAPEVFAQQCIYDEKVDIYSAGIILYNMLTLKNPFGNSKNMQDIIKRNISGLYDENHLASVKINNPLGYDLLIKMLQKDARNRPSARECLAHPFLNQENIIIEDDENSIKNQSQKGIQTTKRVKI</sequence>
<dbReference type="InterPro" id="IPR011009">
    <property type="entry name" value="Kinase-like_dom_sf"/>
</dbReference>
<reference evidence="2 3" key="1">
    <citation type="journal article" date="2006" name="Nature">
        <title>Global trends of whole-genome duplications revealed by the ciliate Paramecium tetraurelia.</title>
        <authorList>
            <consortium name="Genoscope"/>
            <person name="Aury J.-M."/>
            <person name="Jaillon O."/>
            <person name="Duret L."/>
            <person name="Noel B."/>
            <person name="Jubin C."/>
            <person name="Porcel B.M."/>
            <person name="Segurens B."/>
            <person name="Daubin V."/>
            <person name="Anthouard V."/>
            <person name="Aiach N."/>
            <person name="Arnaiz O."/>
            <person name="Billaut A."/>
            <person name="Beisson J."/>
            <person name="Blanc I."/>
            <person name="Bouhouche K."/>
            <person name="Camara F."/>
            <person name="Duharcourt S."/>
            <person name="Guigo R."/>
            <person name="Gogendeau D."/>
            <person name="Katinka M."/>
            <person name="Keller A.-M."/>
            <person name="Kissmehl R."/>
            <person name="Klotz C."/>
            <person name="Koll F."/>
            <person name="Le Moue A."/>
            <person name="Lepere C."/>
            <person name="Malinsky S."/>
            <person name="Nowacki M."/>
            <person name="Nowak J.K."/>
            <person name="Plattner H."/>
            <person name="Poulain J."/>
            <person name="Ruiz F."/>
            <person name="Serrano V."/>
            <person name="Zagulski M."/>
            <person name="Dessen P."/>
            <person name="Betermier M."/>
            <person name="Weissenbach J."/>
            <person name="Scarpelli C."/>
            <person name="Schachter V."/>
            <person name="Sperling L."/>
            <person name="Meyer E."/>
            <person name="Cohen J."/>
            <person name="Wincker P."/>
        </authorList>
    </citation>
    <scope>NUCLEOTIDE SEQUENCE [LARGE SCALE GENOMIC DNA]</scope>
    <source>
        <strain evidence="2 3">Stock d4-2</strain>
    </source>
</reference>
<dbReference type="GO" id="GO:0009931">
    <property type="term" value="F:calcium-dependent protein serine/threonine kinase activity"/>
    <property type="evidence" value="ECO:0000318"/>
    <property type="project" value="GO_Central"/>
</dbReference>
<dbReference type="GO" id="GO:0005516">
    <property type="term" value="F:calmodulin binding"/>
    <property type="evidence" value="ECO:0000318"/>
    <property type="project" value="GO_Central"/>
</dbReference>
<dbReference type="GO" id="GO:0005634">
    <property type="term" value="C:nucleus"/>
    <property type="evidence" value="ECO:0000318"/>
    <property type="project" value="GO_Central"/>
</dbReference>
<dbReference type="eggNOG" id="KOG0032">
    <property type="taxonomic scope" value="Eukaryota"/>
</dbReference>
<evidence type="ECO:0000313" key="3">
    <source>
        <dbReference type="Proteomes" id="UP000000600"/>
    </source>
</evidence>
<dbReference type="InterPro" id="IPR000719">
    <property type="entry name" value="Prot_kinase_dom"/>
</dbReference>
<dbReference type="AlphaFoldDB" id="A0D8Z8"/>
<dbReference type="Gene3D" id="1.10.510.10">
    <property type="entry name" value="Transferase(Phosphotransferase) domain 1"/>
    <property type="match status" value="1"/>
</dbReference>
<dbReference type="SUPFAM" id="SSF56112">
    <property type="entry name" value="Protein kinase-like (PK-like)"/>
    <property type="match status" value="1"/>
</dbReference>
<dbReference type="EMBL" id="CT868330">
    <property type="protein sequence ID" value="CAK79515.1"/>
    <property type="molecule type" value="Genomic_DNA"/>
</dbReference>
<evidence type="ECO:0000313" key="2">
    <source>
        <dbReference type="EMBL" id="CAK79515.1"/>
    </source>
</evidence>
<dbReference type="RefSeq" id="XP_001446912.1">
    <property type="nucleotide sequence ID" value="XM_001446875.2"/>
</dbReference>
<name>A0D8Z8_PARTE</name>
<dbReference type="GeneID" id="5032696"/>
<dbReference type="InterPro" id="IPR008271">
    <property type="entry name" value="Ser/Thr_kinase_AS"/>
</dbReference>
<protein>
    <recommendedName>
        <fullName evidence="1">Protein kinase domain-containing protein</fullName>
    </recommendedName>
</protein>
<dbReference type="HOGENOM" id="CLU_664735_0_0_1"/>
<proteinExistence type="predicted"/>